<dbReference type="AlphaFoldDB" id="A0A8H3FU19"/>
<dbReference type="InterPro" id="IPR010730">
    <property type="entry name" value="HET"/>
</dbReference>
<dbReference type="Pfam" id="PF06985">
    <property type="entry name" value="HET"/>
    <property type="match status" value="1"/>
</dbReference>
<sequence>MADHQRTEDSDLPAGVADVVKAIERDPDYWAVATPETQAKFIEQLFSLSIDNEALKHKERIPPEAPSRQWWRECPQLSEPSDGGYLCEVCRHIDFKYLIDSPLDQFLEAIPLASLKWLLEHDRCVFCRLVSSTIRSSLGRDTVPTQVDGHDIICTMWILPMEHGIDGSRQLSVHLSEDIAGLNHARDLRFSRLSHAQASQSLVNGQPNLSPWMDMSLVKSWYDNCISGKCGPTPPPVQKSCLPGGFRMIDVQRYCIVDAPPECQYAVLSYVWGNAGGLRNLQKTKKSLEIEGSMRDKISDLPTTIKDAISLTNEVGLHYLWVDSLCIVQDDPDDKKYQIALMDRVYSSASLTIAATDGNSATAGLSGMISRPRAFPQHVAHVQGIHLSNLPLSFFNAVDHSVWNTRAWTLQERIMSFRTLFVAEQRCFFTCPCRPDVFVESSDPMENGTTRKKDQATNNLAQVGTLLPSTRTVNIQTYRRIVETYTSRHLSYPSDVLNAFKGIESVLRPFFRSDFIFGLPRSEVDSQLLWQPTGSLRRRRDPKTAHALFPSWSWAGWVGEVECNTHEQLSRIEWIEGNGERFSGKDFRYPTGANQDPARRLEYRVEWRAALEFTGAPYYFEKENPDQWFSHPTAPEEKRALGPNLKSMTDHLLFEAETTDNHNISLDHYWPMSGISSQNCTDENHTACPLGLFDFDGYQAGYVKVPGEVFLRFRDDIANGTFIPNEYEFVLVSRGKISEQKDRGEEDPELLVDSDAISMAKSHFPDRPSDTSRDGCGFNRQRYDATKPWCVYNIMLVEWIDGVAYRLGVGQMHIDSWAQAHPVKKIIELG</sequence>
<evidence type="ECO:0000313" key="2">
    <source>
        <dbReference type="EMBL" id="CAF9930000.1"/>
    </source>
</evidence>
<protein>
    <recommendedName>
        <fullName evidence="1">Heterokaryon incompatibility domain-containing protein</fullName>
    </recommendedName>
</protein>
<evidence type="ECO:0000259" key="1">
    <source>
        <dbReference type="Pfam" id="PF06985"/>
    </source>
</evidence>
<comment type="caution">
    <text evidence="2">The sequence shown here is derived from an EMBL/GenBank/DDBJ whole genome shotgun (WGS) entry which is preliminary data.</text>
</comment>
<accession>A0A8H3FU19</accession>
<gene>
    <name evidence="2" type="ORF">HETSPECPRED_007511</name>
</gene>
<name>A0A8H3FU19_9LECA</name>
<dbReference type="EMBL" id="CAJPDS010000054">
    <property type="protein sequence ID" value="CAF9930000.1"/>
    <property type="molecule type" value="Genomic_DNA"/>
</dbReference>
<dbReference type="PANTHER" id="PTHR33112:SF12">
    <property type="entry name" value="HETEROKARYON INCOMPATIBILITY DOMAIN-CONTAINING PROTEIN"/>
    <property type="match status" value="1"/>
</dbReference>
<organism evidence="2 3">
    <name type="scientific">Heterodermia speciosa</name>
    <dbReference type="NCBI Taxonomy" id="116794"/>
    <lineage>
        <taxon>Eukaryota</taxon>
        <taxon>Fungi</taxon>
        <taxon>Dikarya</taxon>
        <taxon>Ascomycota</taxon>
        <taxon>Pezizomycotina</taxon>
        <taxon>Lecanoromycetes</taxon>
        <taxon>OSLEUM clade</taxon>
        <taxon>Lecanoromycetidae</taxon>
        <taxon>Caliciales</taxon>
        <taxon>Physciaceae</taxon>
        <taxon>Heterodermia</taxon>
    </lineage>
</organism>
<keyword evidence="3" id="KW-1185">Reference proteome</keyword>
<proteinExistence type="predicted"/>
<dbReference type="PANTHER" id="PTHR33112">
    <property type="entry name" value="DOMAIN PROTEIN, PUTATIVE-RELATED"/>
    <property type="match status" value="1"/>
</dbReference>
<dbReference type="Proteomes" id="UP000664521">
    <property type="component" value="Unassembled WGS sequence"/>
</dbReference>
<feature type="domain" description="Heterokaryon incompatibility" evidence="1">
    <location>
        <begin position="265"/>
        <end position="412"/>
    </location>
</feature>
<reference evidence="2" key="1">
    <citation type="submission" date="2021-03" db="EMBL/GenBank/DDBJ databases">
        <authorList>
            <person name="Tagirdzhanova G."/>
        </authorList>
    </citation>
    <scope>NUCLEOTIDE SEQUENCE</scope>
</reference>
<evidence type="ECO:0000313" key="3">
    <source>
        <dbReference type="Proteomes" id="UP000664521"/>
    </source>
</evidence>
<dbReference type="OrthoDB" id="2975793at2759"/>